<dbReference type="RefSeq" id="WP_128390683.1">
    <property type="nucleotide sequence ID" value="NZ_SBII01000011.1"/>
</dbReference>
<dbReference type="EMBL" id="SBII01000011">
    <property type="protein sequence ID" value="RWW93725.1"/>
    <property type="molecule type" value="Genomic_DNA"/>
</dbReference>
<accession>A0A3S3QW57</accession>
<dbReference type="SUPFAM" id="SSF46626">
    <property type="entry name" value="Cytochrome c"/>
    <property type="match status" value="1"/>
</dbReference>
<reference evidence="1 2" key="1">
    <citation type="submission" date="2019-01" db="EMBL/GenBank/DDBJ databases">
        <title>Flavobacterium sp. nov.,isolated from freshwater.</title>
        <authorList>
            <person name="Zhang R."/>
            <person name="Du Z.-J."/>
        </authorList>
    </citation>
    <scope>NUCLEOTIDE SEQUENCE [LARGE SCALE GENOMIC DNA]</scope>
    <source>
        <strain evidence="1 2">1E403</strain>
    </source>
</reference>
<comment type="caution">
    <text evidence="1">The sequence shown here is derived from an EMBL/GenBank/DDBJ whole genome shotgun (WGS) entry which is preliminary data.</text>
</comment>
<protein>
    <submittedName>
        <fullName evidence="1">Cytochrome c</fullName>
    </submittedName>
</protein>
<dbReference type="AlphaFoldDB" id="A0A3S3QW57"/>
<dbReference type="PROSITE" id="PS51257">
    <property type="entry name" value="PROKAR_LIPOPROTEIN"/>
    <property type="match status" value="1"/>
</dbReference>
<gene>
    <name evidence="1" type="ORF">EPI11_14405</name>
</gene>
<proteinExistence type="predicted"/>
<dbReference type="InterPro" id="IPR036909">
    <property type="entry name" value="Cyt_c-like_dom_sf"/>
</dbReference>
<dbReference type="GO" id="GO:0009055">
    <property type="term" value="F:electron transfer activity"/>
    <property type="evidence" value="ECO:0007669"/>
    <property type="project" value="InterPro"/>
</dbReference>
<dbReference type="Proteomes" id="UP000287527">
    <property type="component" value="Unassembled WGS sequence"/>
</dbReference>
<evidence type="ECO:0000313" key="2">
    <source>
        <dbReference type="Proteomes" id="UP000287527"/>
    </source>
</evidence>
<name>A0A3S3QW57_9FLAO</name>
<keyword evidence="2" id="KW-1185">Reference proteome</keyword>
<dbReference type="GO" id="GO:0020037">
    <property type="term" value="F:heme binding"/>
    <property type="evidence" value="ECO:0007669"/>
    <property type="project" value="InterPro"/>
</dbReference>
<sequence length="118" mass="13450">MKRYLSIAVVVMALYSCESHTYEDLEVPTIIVDKVTYDADVKPIIDANCISCHSENGSFPYRKLLTYSQVRDAIETSVLLERIQLQNGEDGIMPQTGRMPQDKINIILKWKEDGLLEN</sequence>
<evidence type="ECO:0000313" key="1">
    <source>
        <dbReference type="EMBL" id="RWW93725.1"/>
    </source>
</evidence>
<organism evidence="1 2">
    <name type="scientific">Flavobacterium cerinum</name>
    <dbReference type="NCBI Taxonomy" id="2502784"/>
    <lineage>
        <taxon>Bacteria</taxon>
        <taxon>Pseudomonadati</taxon>
        <taxon>Bacteroidota</taxon>
        <taxon>Flavobacteriia</taxon>
        <taxon>Flavobacteriales</taxon>
        <taxon>Flavobacteriaceae</taxon>
        <taxon>Flavobacterium</taxon>
    </lineage>
</organism>
<dbReference type="OrthoDB" id="9786191at2"/>